<dbReference type="OrthoDB" id="981191at2"/>
<evidence type="ECO:0000313" key="2">
    <source>
        <dbReference type="EMBL" id="RNL77694.1"/>
    </source>
</evidence>
<feature type="domain" description="SnoaL-like" evidence="1">
    <location>
        <begin position="4"/>
        <end position="131"/>
    </location>
</feature>
<dbReference type="Pfam" id="PF13577">
    <property type="entry name" value="SnoaL_4"/>
    <property type="match status" value="1"/>
</dbReference>
<dbReference type="InterPro" id="IPR032710">
    <property type="entry name" value="NTF2-like_dom_sf"/>
</dbReference>
<comment type="caution">
    <text evidence="2">The sequence shown here is derived from an EMBL/GenBank/DDBJ whole genome shotgun (WGS) entry which is preliminary data.</text>
</comment>
<protein>
    <submittedName>
        <fullName evidence="2">Nuclear transport factor 2 family protein</fullName>
    </submittedName>
</protein>
<sequence length="146" mass="16795">MDLQELVDRTEIRDAITNYTFGIDLGEWDRLDKVFTPDAAINYVESGGIEATFVEIKPWLQENLAVAPNRVHMIGQIDYEHLDGGDIQANAYFHNPMTFDFGPDSKFPVEVTGIYRHTFTRTEAGWRSRKLHETVLWKRGFEALGM</sequence>
<name>A0A3N0DPX4_9ACTN</name>
<dbReference type="Gene3D" id="3.10.450.50">
    <property type="match status" value="1"/>
</dbReference>
<dbReference type="InterPro" id="IPR037401">
    <property type="entry name" value="SnoaL-like"/>
</dbReference>
<organism evidence="2 3">
    <name type="scientific">Nocardioides marmorisolisilvae</name>
    <dbReference type="NCBI Taxonomy" id="1542737"/>
    <lineage>
        <taxon>Bacteria</taxon>
        <taxon>Bacillati</taxon>
        <taxon>Actinomycetota</taxon>
        <taxon>Actinomycetes</taxon>
        <taxon>Propionibacteriales</taxon>
        <taxon>Nocardioidaceae</taxon>
        <taxon>Nocardioides</taxon>
    </lineage>
</organism>
<dbReference type="SUPFAM" id="SSF54427">
    <property type="entry name" value="NTF2-like"/>
    <property type="match status" value="1"/>
</dbReference>
<dbReference type="EMBL" id="RJSG01000003">
    <property type="protein sequence ID" value="RNL77694.1"/>
    <property type="molecule type" value="Genomic_DNA"/>
</dbReference>
<dbReference type="AlphaFoldDB" id="A0A3N0DPX4"/>
<dbReference type="RefSeq" id="WP_123235279.1">
    <property type="nucleotide sequence ID" value="NZ_RJSG01000003.1"/>
</dbReference>
<dbReference type="Proteomes" id="UP000277094">
    <property type="component" value="Unassembled WGS sequence"/>
</dbReference>
<evidence type="ECO:0000259" key="1">
    <source>
        <dbReference type="Pfam" id="PF13577"/>
    </source>
</evidence>
<keyword evidence="3" id="KW-1185">Reference proteome</keyword>
<evidence type="ECO:0000313" key="3">
    <source>
        <dbReference type="Proteomes" id="UP000277094"/>
    </source>
</evidence>
<reference evidence="2 3" key="1">
    <citation type="submission" date="2018-11" db="EMBL/GenBank/DDBJ databases">
        <authorList>
            <person name="Li F."/>
        </authorList>
    </citation>
    <scope>NUCLEOTIDE SEQUENCE [LARGE SCALE GENOMIC DNA]</scope>
    <source>
        <strain evidence="2 3">KIS18-7</strain>
    </source>
</reference>
<gene>
    <name evidence="2" type="ORF">EFL95_16950</name>
</gene>
<proteinExistence type="predicted"/>
<accession>A0A3N0DPX4</accession>